<reference evidence="2 3" key="1">
    <citation type="journal article" date="2016" name="Sci. Rep.">
        <title>Peltaster fructicola genome reveals evolution from an invasive phytopathogen to an ectophytic parasite.</title>
        <authorList>
            <person name="Xu C."/>
            <person name="Chen H."/>
            <person name="Gleason M.L."/>
            <person name="Xu J.R."/>
            <person name="Liu H."/>
            <person name="Zhang R."/>
            <person name="Sun G."/>
        </authorList>
    </citation>
    <scope>NUCLEOTIDE SEQUENCE [LARGE SCALE GENOMIC DNA]</scope>
    <source>
        <strain evidence="2 3">LNHT1506</strain>
    </source>
</reference>
<evidence type="ECO:0000256" key="1">
    <source>
        <dbReference type="SAM" id="MobiDB-lite"/>
    </source>
</evidence>
<accession>A0A6H0XJT1</accession>
<keyword evidence="3" id="KW-1185">Reference proteome</keyword>
<proteinExistence type="predicted"/>
<evidence type="ECO:0000313" key="3">
    <source>
        <dbReference type="Proteomes" id="UP000503462"/>
    </source>
</evidence>
<gene>
    <name evidence="2" type="ORF">AMS68_000504</name>
</gene>
<dbReference type="EMBL" id="CP051139">
    <property type="protein sequence ID" value="QIW94986.1"/>
    <property type="molecule type" value="Genomic_DNA"/>
</dbReference>
<dbReference type="Proteomes" id="UP000503462">
    <property type="component" value="Chromosome 1"/>
</dbReference>
<organism evidence="2 3">
    <name type="scientific">Peltaster fructicola</name>
    <dbReference type="NCBI Taxonomy" id="286661"/>
    <lineage>
        <taxon>Eukaryota</taxon>
        <taxon>Fungi</taxon>
        <taxon>Dikarya</taxon>
        <taxon>Ascomycota</taxon>
        <taxon>Pezizomycotina</taxon>
        <taxon>Dothideomycetes</taxon>
        <taxon>Dothideomycetes incertae sedis</taxon>
        <taxon>Peltaster</taxon>
    </lineage>
</organism>
<dbReference type="OrthoDB" id="202825at2759"/>
<feature type="region of interest" description="Disordered" evidence="1">
    <location>
        <begin position="73"/>
        <end position="95"/>
    </location>
</feature>
<evidence type="ECO:0000313" key="2">
    <source>
        <dbReference type="EMBL" id="QIW94986.1"/>
    </source>
</evidence>
<protein>
    <submittedName>
        <fullName evidence="2">Uncharacterized protein</fullName>
    </submittedName>
</protein>
<sequence length="402" mass="44081">MMAGYESNQGDAQVVELGPFVIALAAEIVKSRPSNISLQGTLMSSSVLAHGLISKEYFLRVLHTLSSRQDTAVSTGAESGYSPSSTSGNHRLQQQLDGRDERIKELSDENAMLRAALANSSHPNRHTELPQVAVQSAQADTTSEGKFTVDCIPSLLTVNSTTTAQICLSGTHVASALPSQRLKSTRTLLARDLVQLYDDLLREFTMSLDAPSHEQMMDSTTKHEHIGYLTTLTAFLKHLLDQLDSKLDSNRRLFEGYAFILVAVVGRQLYPAVFGHARGISVEAEIRASELMAEEGTQHDMSTAAPQLRHLLSLLKHTIDKTSAFLDASDQTVSVLRARLQHTLVEAIFGQGDMPLPVQTLQLPPITVHSEEAKSTKLNVTVSEWFVQEVWSIIGWDVIAQL</sequence>
<dbReference type="AlphaFoldDB" id="A0A6H0XJT1"/>
<name>A0A6H0XJT1_9PEZI</name>